<name>A0A4Y8KTT7_9BACT</name>
<sequence length="146" mass="17167">MKIELKVKIKILGMSKLNGVSYTRLKAVAKEINTSSHTDTVSAIQAKYGKHISEYRLVKEKEGFIWRETILDHGICGHHKTVRKAILTALRFVDIFIDEDFSYTEYPIFQTLKKYHKNRFTCKHPDFIKKRWGEECPHCGYYKPDK</sequence>
<proteinExistence type="predicted"/>
<dbReference type="Proteomes" id="UP000297861">
    <property type="component" value="Unassembled WGS sequence"/>
</dbReference>
<dbReference type="OrthoDB" id="9971678at2"/>
<evidence type="ECO:0000313" key="1">
    <source>
        <dbReference type="EMBL" id="TFD92582.1"/>
    </source>
</evidence>
<organism evidence="1 2">
    <name type="scientific">Dysgonomonas capnocytophagoides</name>
    <dbReference type="NCBI Taxonomy" id="45254"/>
    <lineage>
        <taxon>Bacteria</taxon>
        <taxon>Pseudomonadati</taxon>
        <taxon>Bacteroidota</taxon>
        <taxon>Bacteroidia</taxon>
        <taxon>Bacteroidales</taxon>
        <taxon>Dysgonomonadaceae</taxon>
        <taxon>Dysgonomonas</taxon>
    </lineage>
</organism>
<reference evidence="1 2" key="1">
    <citation type="submission" date="2019-03" db="EMBL/GenBank/DDBJ databases">
        <title>San Antonio Military Medical Center submission to MRSN (WRAIR), pending publication.</title>
        <authorList>
            <person name="Blyth D.M."/>
            <person name="Mccarthy S.L."/>
            <person name="Schall S.E."/>
            <person name="Stam J.A."/>
            <person name="Ong A.C."/>
            <person name="Mcgann P.T."/>
        </authorList>
    </citation>
    <scope>NUCLEOTIDE SEQUENCE [LARGE SCALE GENOMIC DNA]</scope>
    <source>
        <strain evidence="1 2">MRSN571793</strain>
    </source>
</reference>
<accession>A0A4Y8KTT7</accession>
<evidence type="ECO:0000313" key="2">
    <source>
        <dbReference type="Proteomes" id="UP000297861"/>
    </source>
</evidence>
<dbReference type="RefSeq" id="WP_134437539.1">
    <property type="nucleotide sequence ID" value="NZ_SOML01000017.1"/>
</dbReference>
<comment type="caution">
    <text evidence="1">The sequence shown here is derived from an EMBL/GenBank/DDBJ whole genome shotgun (WGS) entry which is preliminary data.</text>
</comment>
<keyword evidence="2" id="KW-1185">Reference proteome</keyword>
<dbReference type="AlphaFoldDB" id="A0A4Y8KTT7"/>
<dbReference type="EMBL" id="SOML01000017">
    <property type="protein sequence ID" value="TFD92582.1"/>
    <property type="molecule type" value="Genomic_DNA"/>
</dbReference>
<gene>
    <name evidence="1" type="ORF">E2605_18660</name>
</gene>
<protein>
    <submittedName>
        <fullName evidence="1">Uncharacterized protein</fullName>
    </submittedName>
</protein>